<feature type="compositionally biased region" description="Polar residues" evidence="2">
    <location>
        <begin position="196"/>
        <end position="208"/>
    </location>
</feature>
<comment type="similarity">
    <text evidence="1">Belongs to the IST1 family.</text>
</comment>
<accession>A0AA41RUP3</accession>
<evidence type="ECO:0000313" key="3">
    <source>
        <dbReference type="EMBL" id="MCL7022298.1"/>
    </source>
</evidence>
<dbReference type="EMBL" id="JAJJMA010009869">
    <property type="protein sequence ID" value="MCL7022298.1"/>
    <property type="molecule type" value="Genomic_DNA"/>
</dbReference>
<feature type="compositionally biased region" description="Basic and acidic residues" evidence="2">
    <location>
        <begin position="248"/>
        <end position="257"/>
    </location>
</feature>
<dbReference type="PANTHER" id="PTHR12161">
    <property type="entry name" value="IST1 FAMILY MEMBER"/>
    <property type="match status" value="1"/>
</dbReference>
<name>A0AA41RUP3_PAPNU</name>
<organism evidence="3 4">
    <name type="scientific">Papaver nudicaule</name>
    <name type="common">Iceland poppy</name>
    <dbReference type="NCBI Taxonomy" id="74823"/>
    <lineage>
        <taxon>Eukaryota</taxon>
        <taxon>Viridiplantae</taxon>
        <taxon>Streptophyta</taxon>
        <taxon>Embryophyta</taxon>
        <taxon>Tracheophyta</taxon>
        <taxon>Spermatophyta</taxon>
        <taxon>Magnoliopsida</taxon>
        <taxon>Ranunculales</taxon>
        <taxon>Papaveraceae</taxon>
        <taxon>Papaveroideae</taxon>
        <taxon>Papaver</taxon>
    </lineage>
</organism>
<dbReference type="Pfam" id="PF03398">
    <property type="entry name" value="Ist1"/>
    <property type="match status" value="1"/>
</dbReference>
<feature type="compositionally biased region" description="Basic and acidic residues" evidence="2">
    <location>
        <begin position="594"/>
        <end position="614"/>
    </location>
</feature>
<feature type="region of interest" description="Disordered" evidence="2">
    <location>
        <begin position="637"/>
        <end position="703"/>
    </location>
</feature>
<dbReference type="AlphaFoldDB" id="A0AA41RUP3"/>
<feature type="compositionally biased region" description="Basic and acidic residues" evidence="2">
    <location>
        <begin position="354"/>
        <end position="377"/>
    </location>
</feature>
<dbReference type="Proteomes" id="UP001177140">
    <property type="component" value="Unassembled WGS sequence"/>
</dbReference>
<feature type="compositionally biased region" description="Basic and acidic residues" evidence="2">
    <location>
        <begin position="209"/>
        <end position="233"/>
    </location>
</feature>
<keyword evidence="4" id="KW-1185">Reference proteome</keyword>
<evidence type="ECO:0000256" key="2">
    <source>
        <dbReference type="SAM" id="MobiDB-lite"/>
    </source>
</evidence>
<feature type="region of interest" description="Disordered" evidence="2">
    <location>
        <begin position="549"/>
        <end position="625"/>
    </location>
</feature>
<feature type="compositionally biased region" description="Basic and acidic residues" evidence="2">
    <location>
        <begin position="417"/>
        <end position="439"/>
    </location>
</feature>
<dbReference type="PANTHER" id="PTHR12161:SF14">
    <property type="entry name" value="REGULATOR OF VPS4 ACTIVITY IN THE MVB PATHWAY PROTEIN"/>
    <property type="match status" value="1"/>
</dbReference>
<evidence type="ECO:0008006" key="5">
    <source>
        <dbReference type="Google" id="ProtNLM"/>
    </source>
</evidence>
<feature type="region of interest" description="Disordered" evidence="2">
    <location>
        <begin position="285"/>
        <end position="439"/>
    </location>
</feature>
<dbReference type="GO" id="GO:0015031">
    <property type="term" value="P:protein transport"/>
    <property type="evidence" value="ECO:0007669"/>
    <property type="project" value="InterPro"/>
</dbReference>
<proteinExistence type="inferred from homology"/>
<feature type="region of interest" description="Disordered" evidence="2">
    <location>
        <begin position="187"/>
        <end position="269"/>
    </location>
</feature>
<evidence type="ECO:0000313" key="4">
    <source>
        <dbReference type="Proteomes" id="UP001177140"/>
    </source>
</evidence>
<comment type="caution">
    <text evidence="3">The sequence shown here is derived from an EMBL/GenBank/DDBJ whole genome shotgun (WGS) entry which is preliminary data.</text>
</comment>
<evidence type="ECO:0000256" key="1">
    <source>
        <dbReference type="ARBA" id="ARBA00005536"/>
    </source>
</evidence>
<feature type="compositionally biased region" description="Basic and acidic residues" evidence="2">
    <location>
        <begin position="292"/>
        <end position="316"/>
    </location>
</feature>
<dbReference type="InterPro" id="IPR042277">
    <property type="entry name" value="IST1-like"/>
</dbReference>
<dbReference type="Gene3D" id="1.20.1260.60">
    <property type="entry name" value="Vacuolar protein sorting-associated protein Ist1"/>
    <property type="match status" value="1"/>
</dbReference>
<feature type="compositionally biased region" description="Basic and acidic residues" evidence="2">
    <location>
        <begin position="397"/>
        <end position="409"/>
    </location>
</feature>
<protein>
    <recommendedName>
        <fullName evidence="5">IST1-like protein</fullName>
    </recommendedName>
</protein>
<gene>
    <name evidence="3" type="ORF">MKW94_019907</name>
</gene>
<reference evidence="3" key="1">
    <citation type="submission" date="2022-03" db="EMBL/GenBank/DDBJ databases">
        <title>A functionally conserved STORR gene fusion in Papaver species that diverged 16.8 million years ago.</title>
        <authorList>
            <person name="Catania T."/>
        </authorList>
    </citation>
    <scope>NUCLEOTIDE SEQUENCE</scope>
    <source>
        <strain evidence="3">S-191538</strain>
    </source>
</reference>
<dbReference type="FunFam" id="1.20.1260.60:FF:000002">
    <property type="entry name" value="Vacuolar protein sorting-associated protein IST1"/>
    <property type="match status" value="1"/>
</dbReference>
<sequence length="715" mass="82129">MLDGLLGRGFSSKCKSSIKQIKARIDVIRRKRNAMQKFLKKDIADLLANNLETNAYGRAEGLIVELNLSFCYDLVEQFCGSIPRHLSVMQKQSVCPEEVREAVSSLLFAAARFADLPELRDLRQMFTEKYGNAVEPFVNREFKEKLSSNSPTVDQKLQLMRDIAKEYSVKWDSKEFQLKLSNPVVPVKDQPRRVASFQNRQNDGNKPQNNREAETALKKDPEDVFARGRREPTNDVLKSHKSLPETAPTREKEDSVLRGKGGSLPDNVYKARTTVAEEVVVKKDTYNVSSHGRPEVANDRHLPQSSREATDPKRDNQQVWSRRRRDHTTDVDQPQNGMEETQPKRDVYGVPSQGRHEFHDNGFKHVNGKEDVGKRENMNISSHGRRELTSNDNGAMHQKEDLRGRRDLTDDGLNLENGRKEDAPRGRREQSDDGCRKDDIYRRRDILSYERQAEHRKTDSNTDKLSAVREKDCEVAETAKPQYKGFAPPPYVKPPKNGIQNDTFGPEKTLLEPPMHRRYLNVGSVKNHDERQEFRPAKVNHVDEYSHHDDFVNDRAPKPKPMSVRRQQMKPPLGYENPTSIEGDDTMKRVPSARRREARNGLQHALHDDPKKEKDEEEQAMDQLLLHYSKKPTKYEPIMVKERLNSTVRPSSHNETEWRRPSRATSLPPEPATPPKAAGKGPSRATSFQPDRLFVHPKLPEYDDLAARMASLRER</sequence>
<dbReference type="InterPro" id="IPR005061">
    <property type="entry name" value="Ist1"/>
</dbReference>